<evidence type="ECO:0000313" key="2">
    <source>
        <dbReference type="Proteomes" id="UP001252270"/>
    </source>
</evidence>
<organism evidence="1 2">
    <name type="scientific">Halomonas mongoliensis</name>
    <dbReference type="NCBI Taxonomy" id="321265"/>
    <lineage>
        <taxon>Bacteria</taxon>
        <taxon>Pseudomonadati</taxon>
        <taxon>Pseudomonadota</taxon>
        <taxon>Gammaproteobacteria</taxon>
        <taxon>Oceanospirillales</taxon>
        <taxon>Halomonadaceae</taxon>
        <taxon>Halomonas</taxon>
    </lineage>
</organism>
<dbReference type="EMBL" id="JARWAL010000003">
    <property type="protein sequence ID" value="MDR5892051.1"/>
    <property type="molecule type" value="Genomic_DNA"/>
</dbReference>
<comment type="caution">
    <text evidence="1">The sequence shown here is derived from an EMBL/GenBank/DDBJ whole genome shotgun (WGS) entry which is preliminary data.</text>
</comment>
<dbReference type="RefSeq" id="WP_309635929.1">
    <property type="nucleotide sequence ID" value="NZ_JARWAL010000003.1"/>
</dbReference>
<protein>
    <submittedName>
        <fullName evidence="1">Uncharacterized protein</fullName>
    </submittedName>
</protein>
<accession>A0ABU1GJ73</accession>
<evidence type="ECO:0000313" key="1">
    <source>
        <dbReference type="EMBL" id="MDR5892051.1"/>
    </source>
</evidence>
<reference evidence="1 2" key="1">
    <citation type="submission" date="2023-04" db="EMBL/GenBank/DDBJ databases">
        <title>A long-awaited taxogenomic arrangement of the family Halomonadaceae.</title>
        <authorList>
            <person name="De La Haba R."/>
            <person name="Chuvochina M."/>
            <person name="Wittouck S."/>
            <person name="Arahal D.R."/>
            <person name="Sanchez-Porro C."/>
            <person name="Hugenholtz P."/>
            <person name="Ventosa A."/>
        </authorList>
    </citation>
    <scope>NUCLEOTIDE SEQUENCE [LARGE SCALE GENOMIC DNA]</scope>
    <source>
        <strain evidence="1 2">DSM 17332</strain>
    </source>
</reference>
<keyword evidence="2" id="KW-1185">Reference proteome</keyword>
<dbReference type="Proteomes" id="UP001252270">
    <property type="component" value="Unassembled WGS sequence"/>
</dbReference>
<gene>
    <name evidence="1" type="ORF">QC820_04420</name>
</gene>
<sequence length="109" mass="12134">MQQSPVALFDEAATPRLLLDVDAFLRDVLFGRGELFALACCHRPILVRDPDTPFGEVIGRFRGRPEHSEDDVLDEDVILLWGEEKRILTGADVLGRLLRGIAHQATAGR</sequence>
<proteinExistence type="predicted"/>
<name>A0ABU1GJ73_9GAMM</name>